<dbReference type="AlphaFoldDB" id="A0A0E9PHM7"/>
<sequence>MYSTVTVIFPVPDSCRLPVYYFPPSSLVVETSSKIFIIDLK</sequence>
<reference evidence="1" key="1">
    <citation type="submission" date="2014-11" db="EMBL/GenBank/DDBJ databases">
        <authorList>
            <person name="Amaro Gonzalez C."/>
        </authorList>
    </citation>
    <scope>NUCLEOTIDE SEQUENCE</scope>
</reference>
<name>A0A0E9PHM7_ANGAN</name>
<evidence type="ECO:0000313" key="1">
    <source>
        <dbReference type="EMBL" id="JAH03333.1"/>
    </source>
</evidence>
<organism evidence="1">
    <name type="scientific">Anguilla anguilla</name>
    <name type="common">European freshwater eel</name>
    <name type="synonym">Muraena anguilla</name>
    <dbReference type="NCBI Taxonomy" id="7936"/>
    <lineage>
        <taxon>Eukaryota</taxon>
        <taxon>Metazoa</taxon>
        <taxon>Chordata</taxon>
        <taxon>Craniata</taxon>
        <taxon>Vertebrata</taxon>
        <taxon>Euteleostomi</taxon>
        <taxon>Actinopterygii</taxon>
        <taxon>Neopterygii</taxon>
        <taxon>Teleostei</taxon>
        <taxon>Anguilliformes</taxon>
        <taxon>Anguillidae</taxon>
        <taxon>Anguilla</taxon>
    </lineage>
</organism>
<protein>
    <submittedName>
        <fullName evidence="1">Uncharacterized protein</fullName>
    </submittedName>
</protein>
<proteinExistence type="predicted"/>
<accession>A0A0E9PHM7</accession>
<reference evidence="1" key="2">
    <citation type="journal article" date="2015" name="Fish Shellfish Immunol.">
        <title>Early steps in the European eel (Anguilla anguilla)-Vibrio vulnificus interaction in the gills: Role of the RtxA13 toxin.</title>
        <authorList>
            <person name="Callol A."/>
            <person name="Pajuelo D."/>
            <person name="Ebbesson L."/>
            <person name="Teles M."/>
            <person name="MacKenzie S."/>
            <person name="Amaro C."/>
        </authorList>
    </citation>
    <scope>NUCLEOTIDE SEQUENCE</scope>
</reference>
<dbReference type="EMBL" id="GBXM01105244">
    <property type="protein sequence ID" value="JAH03333.1"/>
    <property type="molecule type" value="Transcribed_RNA"/>
</dbReference>